<dbReference type="NCBIfam" id="TIGR00125">
    <property type="entry name" value="cyt_tran_rel"/>
    <property type="match status" value="1"/>
</dbReference>
<dbReference type="InterPro" id="IPR014729">
    <property type="entry name" value="Rossmann-like_a/b/a_fold"/>
</dbReference>
<keyword evidence="6 11" id="KW-0548">Nucleotidyltransferase</keyword>
<comment type="function">
    <text evidence="1 11">Catalyzes the reversible adenylation of nicotinate mononucleotide (NaMN) to nicotinic acid adenine dinucleotide (NaAD).</text>
</comment>
<protein>
    <recommendedName>
        <fullName evidence="11">Probable nicotinate-nucleotide adenylyltransferase</fullName>
        <ecNumber evidence="11">2.7.7.18</ecNumber>
    </recommendedName>
    <alternativeName>
        <fullName evidence="11">Deamido-NAD(+) diphosphorylase</fullName>
    </alternativeName>
    <alternativeName>
        <fullName evidence="11">Deamido-NAD(+) pyrophosphorylase</fullName>
    </alternativeName>
    <alternativeName>
        <fullName evidence="11">Nicotinate mononucleotide adenylyltransferase</fullName>
        <shortName evidence="11">NaMN adenylyltransferase</shortName>
    </alternativeName>
</protein>
<dbReference type="Gene3D" id="3.40.50.620">
    <property type="entry name" value="HUPs"/>
    <property type="match status" value="1"/>
</dbReference>
<evidence type="ECO:0000256" key="10">
    <source>
        <dbReference type="ARBA" id="ARBA00048721"/>
    </source>
</evidence>
<dbReference type="RefSeq" id="WP_346051323.1">
    <property type="nucleotide sequence ID" value="NZ_JAYGII010000013.1"/>
</dbReference>
<evidence type="ECO:0000256" key="3">
    <source>
        <dbReference type="ARBA" id="ARBA00009014"/>
    </source>
</evidence>
<dbReference type="InterPro" id="IPR005248">
    <property type="entry name" value="NadD/NMNAT"/>
</dbReference>
<dbReference type="PANTHER" id="PTHR39321:SF3">
    <property type="entry name" value="PHOSPHOPANTETHEINE ADENYLYLTRANSFERASE"/>
    <property type="match status" value="1"/>
</dbReference>
<evidence type="ECO:0000313" key="14">
    <source>
        <dbReference type="Proteomes" id="UP001302316"/>
    </source>
</evidence>
<dbReference type="GO" id="GO:0009435">
    <property type="term" value="P:NAD+ biosynthetic process"/>
    <property type="evidence" value="ECO:0007669"/>
    <property type="project" value="UniProtKB-UniRule"/>
</dbReference>
<evidence type="ECO:0000256" key="1">
    <source>
        <dbReference type="ARBA" id="ARBA00002324"/>
    </source>
</evidence>
<dbReference type="CDD" id="cd02165">
    <property type="entry name" value="NMNAT"/>
    <property type="match status" value="1"/>
</dbReference>
<dbReference type="GO" id="GO:0004515">
    <property type="term" value="F:nicotinate-nucleotide adenylyltransferase activity"/>
    <property type="evidence" value="ECO:0007669"/>
    <property type="project" value="UniProtKB-UniRule"/>
</dbReference>
<comment type="caution">
    <text evidence="13">The sequence shown here is derived from an EMBL/GenBank/DDBJ whole genome shotgun (WGS) entry which is preliminary data.</text>
</comment>
<dbReference type="SUPFAM" id="SSF52374">
    <property type="entry name" value="Nucleotidylyl transferase"/>
    <property type="match status" value="1"/>
</dbReference>
<dbReference type="InterPro" id="IPR004821">
    <property type="entry name" value="Cyt_trans-like"/>
</dbReference>
<feature type="domain" description="Cytidyltransferase-like" evidence="12">
    <location>
        <begin position="13"/>
        <end position="191"/>
    </location>
</feature>
<dbReference type="AlphaFoldDB" id="A0AAP6JF18"/>
<comment type="similarity">
    <text evidence="3 11">Belongs to the NadD family.</text>
</comment>
<keyword evidence="7 11" id="KW-0547">Nucleotide-binding</keyword>
<evidence type="ECO:0000256" key="7">
    <source>
        <dbReference type="ARBA" id="ARBA00022741"/>
    </source>
</evidence>
<evidence type="ECO:0000256" key="8">
    <source>
        <dbReference type="ARBA" id="ARBA00022840"/>
    </source>
</evidence>
<gene>
    <name evidence="11 13" type="primary">nadD</name>
    <name evidence="13" type="ORF">VCB98_07495</name>
</gene>
<evidence type="ECO:0000256" key="11">
    <source>
        <dbReference type="HAMAP-Rule" id="MF_00244"/>
    </source>
</evidence>
<keyword evidence="14" id="KW-1185">Reference proteome</keyword>
<evidence type="ECO:0000256" key="5">
    <source>
        <dbReference type="ARBA" id="ARBA00022679"/>
    </source>
</evidence>
<dbReference type="Proteomes" id="UP001302316">
    <property type="component" value="Unassembled WGS sequence"/>
</dbReference>
<dbReference type="EMBL" id="JAYGII010000013">
    <property type="protein sequence ID" value="MEA5445658.1"/>
    <property type="molecule type" value="Genomic_DNA"/>
</dbReference>
<reference evidence="13 14" key="1">
    <citation type="submission" date="2023-12" db="EMBL/GenBank/DDBJ databases">
        <title>Whole-genome sequencing of halo(alkali)philic microorganisms from hypersaline lakes.</title>
        <authorList>
            <person name="Sorokin D.Y."/>
            <person name="Merkel A.Y."/>
            <person name="Messina E."/>
            <person name="Yakimov M."/>
        </authorList>
    </citation>
    <scope>NUCLEOTIDE SEQUENCE [LARGE SCALE GENOMIC DNA]</scope>
    <source>
        <strain evidence="13 14">AB-CW1</strain>
    </source>
</reference>
<evidence type="ECO:0000256" key="6">
    <source>
        <dbReference type="ARBA" id="ARBA00022695"/>
    </source>
</evidence>
<organism evidence="13 14">
    <name type="scientific">Natronospira elongata</name>
    <dbReference type="NCBI Taxonomy" id="3110268"/>
    <lineage>
        <taxon>Bacteria</taxon>
        <taxon>Pseudomonadati</taxon>
        <taxon>Pseudomonadota</taxon>
        <taxon>Gammaproteobacteria</taxon>
        <taxon>Natronospirales</taxon>
        <taxon>Natronospiraceae</taxon>
        <taxon>Natronospira</taxon>
    </lineage>
</organism>
<keyword evidence="8 11" id="KW-0067">ATP-binding</keyword>
<keyword evidence="4 11" id="KW-0662">Pyridine nucleotide biosynthesis</keyword>
<evidence type="ECO:0000256" key="2">
    <source>
        <dbReference type="ARBA" id="ARBA00005019"/>
    </source>
</evidence>
<keyword evidence="5 11" id="KW-0808">Transferase</keyword>
<name>A0AAP6JF18_9GAMM</name>
<evidence type="ECO:0000313" key="13">
    <source>
        <dbReference type="EMBL" id="MEA5445658.1"/>
    </source>
</evidence>
<comment type="pathway">
    <text evidence="2 11">Cofactor biosynthesis; NAD(+) biosynthesis; deamido-NAD(+) from nicotinate D-ribonucleotide: step 1/1.</text>
</comment>
<keyword evidence="9 11" id="KW-0520">NAD</keyword>
<dbReference type="GO" id="GO:0005524">
    <property type="term" value="F:ATP binding"/>
    <property type="evidence" value="ECO:0007669"/>
    <property type="project" value="UniProtKB-KW"/>
</dbReference>
<evidence type="ECO:0000256" key="9">
    <source>
        <dbReference type="ARBA" id="ARBA00023027"/>
    </source>
</evidence>
<dbReference type="Pfam" id="PF01467">
    <property type="entry name" value="CTP_transf_like"/>
    <property type="match status" value="1"/>
</dbReference>
<dbReference type="NCBIfam" id="NF000839">
    <property type="entry name" value="PRK00071.1-1"/>
    <property type="match status" value="1"/>
</dbReference>
<evidence type="ECO:0000259" key="12">
    <source>
        <dbReference type="Pfam" id="PF01467"/>
    </source>
</evidence>
<dbReference type="EC" id="2.7.7.18" evidence="11"/>
<proteinExistence type="inferred from homology"/>
<sequence length="234" mass="26026">MSLGHSELAPIGLFGGTFDPIHHGHLRPALELYEILGLAEVRLLPCADPPHRGRPLAPAPFRLEMAQAAVHDQPGLVVDDREMRRPGPSYTRDTLESFRAEFGEHRSLLLILGSDAFLGLPKWHRWEGLLELAHIVVAHRPGWALKPGAVLGDVMARRETDNAEDLHRLPAGRIYRQQVTQLEISSTTIREILDRGGSVRYLTPDPVVRMVEGSPHYFSTPARSVARVTREGGM</sequence>
<dbReference type="HAMAP" id="MF_00244">
    <property type="entry name" value="NaMN_adenylyltr"/>
    <property type="match status" value="1"/>
</dbReference>
<accession>A0AAP6JF18</accession>
<dbReference type="PANTHER" id="PTHR39321">
    <property type="entry name" value="NICOTINATE-NUCLEOTIDE ADENYLYLTRANSFERASE-RELATED"/>
    <property type="match status" value="1"/>
</dbReference>
<dbReference type="NCBIfam" id="TIGR00482">
    <property type="entry name" value="nicotinate (nicotinamide) nucleotide adenylyltransferase"/>
    <property type="match status" value="1"/>
</dbReference>
<evidence type="ECO:0000256" key="4">
    <source>
        <dbReference type="ARBA" id="ARBA00022642"/>
    </source>
</evidence>
<comment type="catalytic activity">
    <reaction evidence="10 11">
        <text>nicotinate beta-D-ribonucleotide + ATP + H(+) = deamido-NAD(+) + diphosphate</text>
        <dbReference type="Rhea" id="RHEA:22860"/>
        <dbReference type="ChEBI" id="CHEBI:15378"/>
        <dbReference type="ChEBI" id="CHEBI:30616"/>
        <dbReference type="ChEBI" id="CHEBI:33019"/>
        <dbReference type="ChEBI" id="CHEBI:57502"/>
        <dbReference type="ChEBI" id="CHEBI:58437"/>
        <dbReference type="EC" id="2.7.7.18"/>
    </reaction>
</comment>